<name>A0A3M0CU10_9PROT</name>
<evidence type="ECO:0000256" key="1">
    <source>
        <dbReference type="SAM" id="Phobius"/>
    </source>
</evidence>
<evidence type="ECO:0000313" key="2">
    <source>
        <dbReference type="EMBL" id="RMB11940.1"/>
    </source>
</evidence>
<proteinExistence type="predicted"/>
<feature type="transmembrane region" description="Helical" evidence="1">
    <location>
        <begin position="22"/>
        <end position="44"/>
    </location>
</feature>
<dbReference type="AlphaFoldDB" id="A0A3M0CU10"/>
<accession>A0A3M0CU10</accession>
<dbReference type="RefSeq" id="WP_121937168.1">
    <property type="nucleotide sequence ID" value="NZ_REFR01000009.1"/>
</dbReference>
<comment type="caution">
    <text evidence="2">The sequence shown here is derived from an EMBL/GenBank/DDBJ whole genome shotgun (WGS) entry which is preliminary data.</text>
</comment>
<reference evidence="2 3" key="1">
    <citation type="submission" date="2018-10" db="EMBL/GenBank/DDBJ databases">
        <title>Genomic Encyclopedia of Archaeal and Bacterial Type Strains, Phase II (KMG-II): from individual species to whole genera.</title>
        <authorList>
            <person name="Goeker M."/>
        </authorList>
    </citation>
    <scope>NUCLEOTIDE SEQUENCE [LARGE SCALE GENOMIC DNA]</scope>
    <source>
        <strain evidence="2 3">DSM 25217</strain>
    </source>
</reference>
<organism evidence="2 3">
    <name type="scientific">Eilatimonas milleporae</name>
    <dbReference type="NCBI Taxonomy" id="911205"/>
    <lineage>
        <taxon>Bacteria</taxon>
        <taxon>Pseudomonadati</taxon>
        <taxon>Pseudomonadota</taxon>
        <taxon>Alphaproteobacteria</taxon>
        <taxon>Kordiimonadales</taxon>
        <taxon>Kordiimonadaceae</taxon>
        <taxon>Eilatimonas</taxon>
    </lineage>
</organism>
<dbReference type="EMBL" id="REFR01000009">
    <property type="protein sequence ID" value="RMB11940.1"/>
    <property type="molecule type" value="Genomic_DNA"/>
</dbReference>
<keyword evidence="1" id="KW-0812">Transmembrane</keyword>
<sequence>MPHTTPQGPPRDSQIREGISHFFARLAPAILGALVSLTIFWWGVATELTDRVAALNARVHVLEAENRMFGEDIREIKSLLRDIDRKLDDKADK</sequence>
<dbReference type="InParanoid" id="A0A3M0CU10"/>
<keyword evidence="1" id="KW-1133">Transmembrane helix</keyword>
<dbReference type="Proteomes" id="UP000271227">
    <property type="component" value="Unassembled WGS sequence"/>
</dbReference>
<keyword evidence="1" id="KW-0472">Membrane</keyword>
<protein>
    <submittedName>
        <fullName evidence="2">Uncharacterized protein</fullName>
    </submittedName>
</protein>
<keyword evidence="3" id="KW-1185">Reference proteome</keyword>
<gene>
    <name evidence="2" type="ORF">BXY39_0428</name>
</gene>
<evidence type="ECO:0000313" key="3">
    <source>
        <dbReference type="Proteomes" id="UP000271227"/>
    </source>
</evidence>